<dbReference type="OrthoDB" id="9812260at2"/>
<dbReference type="RefSeq" id="WP_110401605.1">
    <property type="nucleotide sequence ID" value="NZ_QJJS01000014.1"/>
</dbReference>
<dbReference type="SMART" id="SM00267">
    <property type="entry name" value="GGDEF"/>
    <property type="match status" value="1"/>
</dbReference>
<dbReference type="InterPro" id="IPR052163">
    <property type="entry name" value="DGC-Regulatory_Protein"/>
</dbReference>
<dbReference type="AlphaFoldDB" id="A0A318GXX0"/>
<dbReference type="InterPro" id="IPR000160">
    <property type="entry name" value="GGDEF_dom"/>
</dbReference>
<organism evidence="3 4">
    <name type="scientific">Sphaerotilus hippei</name>
    <dbReference type="NCBI Taxonomy" id="744406"/>
    <lineage>
        <taxon>Bacteria</taxon>
        <taxon>Pseudomonadati</taxon>
        <taxon>Pseudomonadota</taxon>
        <taxon>Betaproteobacteria</taxon>
        <taxon>Burkholderiales</taxon>
        <taxon>Sphaerotilaceae</taxon>
        <taxon>Sphaerotilus</taxon>
    </lineage>
</organism>
<protein>
    <submittedName>
        <fullName evidence="3">Diguanylate cyclase (GGDEF)-like protein</fullName>
    </submittedName>
</protein>
<dbReference type="PROSITE" id="PS50887">
    <property type="entry name" value="GGDEF"/>
    <property type="match status" value="1"/>
</dbReference>
<dbReference type="EMBL" id="QJJS01000014">
    <property type="protein sequence ID" value="PXW94432.1"/>
    <property type="molecule type" value="Genomic_DNA"/>
</dbReference>
<dbReference type="PANTHER" id="PTHR46663:SF2">
    <property type="entry name" value="GGDEF DOMAIN-CONTAINING PROTEIN"/>
    <property type="match status" value="1"/>
</dbReference>
<dbReference type="CDD" id="cd01949">
    <property type="entry name" value="GGDEF"/>
    <property type="match status" value="1"/>
</dbReference>
<comment type="caution">
    <text evidence="3">The sequence shown here is derived from an EMBL/GenBank/DDBJ whole genome shotgun (WGS) entry which is preliminary data.</text>
</comment>
<evidence type="ECO:0000256" key="1">
    <source>
        <dbReference type="SAM" id="MobiDB-lite"/>
    </source>
</evidence>
<dbReference type="InterPro" id="IPR043128">
    <property type="entry name" value="Rev_trsase/Diguanyl_cyclase"/>
</dbReference>
<dbReference type="PANTHER" id="PTHR46663">
    <property type="entry name" value="DIGUANYLATE CYCLASE DGCT-RELATED"/>
    <property type="match status" value="1"/>
</dbReference>
<name>A0A318GXX0_9BURK</name>
<sequence>MPRCQDCSAAPTPRARATDGPAGVPCADWNALFEAIRDRLQAAVSGSDVAPPLRTCVSECLDAFGLLQAMLDQERARGHETEQALCGACTALSQARAELVGTQAGELQARHLALHDGLTSLPNRRYFSQRLDQALARHTRVAVLFVDLDDFKPINDLHGHEIGDELLRIIAHRLARSMRAGDMVGRLGGDEFACLLADEPDAEQLRQVACKLYDTVSAPLQLGDLQLVVHPSIGIASCPTDGTTSQALLHNADTAMYAAKRQRCGHAFFEHGTALPPPPPHTAAAATRRPNQPRG</sequence>
<dbReference type="Proteomes" id="UP000247811">
    <property type="component" value="Unassembled WGS sequence"/>
</dbReference>
<accession>A0A318GXX0</accession>
<feature type="region of interest" description="Disordered" evidence="1">
    <location>
        <begin position="273"/>
        <end position="295"/>
    </location>
</feature>
<keyword evidence="4" id="KW-1185">Reference proteome</keyword>
<feature type="region of interest" description="Disordered" evidence="1">
    <location>
        <begin position="1"/>
        <end position="21"/>
    </location>
</feature>
<dbReference type="Gene3D" id="3.30.70.270">
    <property type="match status" value="1"/>
</dbReference>
<dbReference type="Pfam" id="PF00990">
    <property type="entry name" value="GGDEF"/>
    <property type="match status" value="1"/>
</dbReference>
<dbReference type="SUPFAM" id="SSF55073">
    <property type="entry name" value="Nucleotide cyclase"/>
    <property type="match status" value="1"/>
</dbReference>
<reference evidence="3 4" key="1">
    <citation type="submission" date="2018-05" db="EMBL/GenBank/DDBJ databases">
        <title>Genomic Encyclopedia of Type Strains, Phase IV (KMG-IV): sequencing the most valuable type-strain genomes for metagenomic binning, comparative biology and taxonomic classification.</title>
        <authorList>
            <person name="Goeker M."/>
        </authorList>
    </citation>
    <scope>NUCLEOTIDE SEQUENCE [LARGE SCALE GENOMIC DNA]</scope>
    <source>
        <strain evidence="3 4">DSM 566</strain>
    </source>
</reference>
<gene>
    <name evidence="3" type="ORF">C7444_114131</name>
</gene>
<evidence type="ECO:0000259" key="2">
    <source>
        <dbReference type="PROSITE" id="PS50887"/>
    </source>
</evidence>
<dbReference type="NCBIfam" id="TIGR00254">
    <property type="entry name" value="GGDEF"/>
    <property type="match status" value="1"/>
</dbReference>
<proteinExistence type="predicted"/>
<feature type="domain" description="GGDEF" evidence="2">
    <location>
        <begin position="139"/>
        <end position="271"/>
    </location>
</feature>
<dbReference type="InterPro" id="IPR029787">
    <property type="entry name" value="Nucleotide_cyclase"/>
</dbReference>
<evidence type="ECO:0000313" key="3">
    <source>
        <dbReference type="EMBL" id="PXW94432.1"/>
    </source>
</evidence>
<evidence type="ECO:0000313" key="4">
    <source>
        <dbReference type="Proteomes" id="UP000247811"/>
    </source>
</evidence>